<keyword evidence="3" id="KW-1185">Reference proteome</keyword>
<sequence>MVIAFYKPCERYRHDDRRGAPVRALPDPPSRATGQRALRRRRARELQDGHTAEVTRVCADGARNACSMLLSACRRGAHALGYRRLVTYTLSSEPGASLGAASWREVAAVRGWSWSCASRPRDSMAIRDKRRWEAALPALARAQAVPNANQEPRHVAA</sequence>
<evidence type="ECO:0000313" key="3">
    <source>
        <dbReference type="Proteomes" id="UP001139031"/>
    </source>
</evidence>
<name>A0ABS7TMB3_9BACT</name>
<evidence type="ECO:0000313" key="2">
    <source>
        <dbReference type="EMBL" id="MBZ5709363.1"/>
    </source>
</evidence>
<feature type="region of interest" description="Disordered" evidence="1">
    <location>
        <begin position="17"/>
        <end position="46"/>
    </location>
</feature>
<proteinExistence type="predicted"/>
<dbReference type="NCBIfam" id="NF045478">
    <property type="entry name" value="XF1762_fam"/>
    <property type="match status" value="1"/>
</dbReference>
<gene>
    <name evidence="2" type="ORF">K7C98_08835</name>
</gene>
<reference evidence="2" key="1">
    <citation type="submission" date="2021-08" db="EMBL/GenBank/DDBJ databases">
        <authorList>
            <person name="Stevens D.C."/>
        </authorList>
    </citation>
    <scope>NUCLEOTIDE SEQUENCE</scope>
    <source>
        <strain evidence="2">DSM 53165</strain>
    </source>
</reference>
<protein>
    <submittedName>
        <fullName evidence="2">Uncharacterized protein</fullName>
    </submittedName>
</protein>
<organism evidence="2 3">
    <name type="scientific">Nannocystis pusilla</name>
    <dbReference type="NCBI Taxonomy" id="889268"/>
    <lineage>
        <taxon>Bacteria</taxon>
        <taxon>Pseudomonadati</taxon>
        <taxon>Myxococcota</taxon>
        <taxon>Polyangia</taxon>
        <taxon>Nannocystales</taxon>
        <taxon>Nannocystaceae</taxon>
        <taxon>Nannocystis</taxon>
    </lineage>
</organism>
<comment type="caution">
    <text evidence="2">The sequence shown here is derived from an EMBL/GenBank/DDBJ whole genome shotgun (WGS) entry which is preliminary data.</text>
</comment>
<evidence type="ECO:0000256" key="1">
    <source>
        <dbReference type="SAM" id="MobiDB-lite"/>
    </source>
</evidence>
<dbReference type="RefSeq" id="WP_224191136.1">
    <property type="nucleotide sequence ID" value="NZ_JAIRAU010000005.1"/>
</dbReference>
<dbReference type="Proteomes" id="UP001139031">
    <property type="component" value="Unassembled WGS sequence"/>
</dbReference>
<dbReference type="EMBL" id="JAIRAU010000005">
    <property type="protein sequence ID" value="MBZ5709363.1"/>
    <property type="molecule type" value="Genomic_DNA"/>
</dbReference>
<accession>A0ABS7TMB3</accession>
<dbReference type="InterPro" id="IPR053780">
    <property type="entry name" value="Gp66-like"/>
</dbReference>